<sequence length="71" mass="8588">DVHIEISEHFLPSTRERRSPLLFPETIRLQLRSKRFNPIITLQKRIDARTWIPMWYHNSGTYINEPNDGRE</sequence>
<proteinExistence type="predicted"/>
<feature type="non-terminal residue" evidence="1">
    <location>
        <position position="1"/>
    </location>
</feature>
<dbReference type="Proteomes" id="UP001634394">
    <property type="component" value="Unassembled WGS sequence"/>
</dbReference>
<gene>
    <name evidence="1" type="ORF">ACJMK2_013411</name>
</gene>
<dbReference type="AlphaFoldDB" id="A0ABD3V0J4"/>
<organism evidence="1 2">
    <name type="scientific">Sinanodonta woodiana</name>
    <name type="common">Chinese pond mussel</name>
    <name type="synonym">Anodonta woodiana</name>
    <dbReference type="NCBI Taxonomy" id="1069815"/>
    <lineage>
        <taxon>Eukaryota</taxon>
        <taxon>Metazoa</taxon>
        <taxon>Spiralia</taxon>
        <taxon>Lophotrochozoa</taxon>
        <taxon>Mollusca</taxon>
        <taxon>Bivalvia</taxon>
        <taxon>Autobranchia</taxon>
        <taxon>Heteroconchia</taxon>
        <taxon>Palaeoheterodonta</taxon>
        <taxon>Unionida</taxon>
        <taxon>Unionoidea</taxon>
        <taxon>Unionidae</taxon>
        <taxon>Unioninae</taxon>
        <taxon>Sinanodonta</taxon>
    </lineage>
</organism>
<protein>
    <submittedName>
        <fullName evidence="1">Uncharacterized protein</fullName>
    </submittedName>
</protein>
<dbReference type="EMBL" id="JBJQND010000014">
    <property type="protein sequence ID" value="KAL3854133.1"/>
    <property type="molecule type" value="Genomic_DNA"/>
</dbReference>
<keyword evidence="2" id="KW-1185">Reference proteome</keyword>
<name>A0ABD3V0J4_SINWO</name>
<evidence type="ECO:0000313" key="2">
    <source>
        <dbReference type="Proteomes" id="UP001634394"/>
    </source>
</evidence>
<accession>A0ABD3V0J4</accession>
<reference evidence="1 2" key="1">
    <citation type="submission" date="2024-11" db="EMBL/GenBank/DDBJ databases">
        <title>Chromosome-level genome assembly of the freshwater bivalve Anodonta woodiana.</title>
        <authorList>
            <person name="Chen X."/>
        </authorList>
    </citation>
    <scope>NUCLEOTIDE SEQUENCE [LARGE SCALE GENOMIC DNA]</scope>
    <source>
        <strain evidence="1">MN2024</strain>
        <tissue evidence="1">Gills</tissue>
    </source>
</reference>
<evidence type="ECO:0000313" key="1">
    <source>
        <dbReference type="EMBL" id="KAL3854133.1"/>
    </source>
</evidence>
<feature type="non-terminal residue" evidence="1">
    <location>
        <position position="71"/>
    </location>
</feature>
<comment type="caution">
    <text evidence="1">The sequence shown here is derived from an EMBL/GenBank/DDBJ whole genome shotgun (WGS) entry which is preliminary data.</text>
</comment>